<dbReference type="InterPro" id="IPR036165">
    <property type="entry name" value="YefM-like_sf"/>
</dbReference>
<comment type="similarity">
    <text evidence="1 2">Belongs to the phD/YefM antitoxin family.</text>
</comment>
<dbReference type="RefSeq" id="WP_328987883.1">
    <property type="nucleotide sequence ID" value="NZ_CP121472.1"/>
</dbReference>
<evidence type="ECO:0000256" key="1">
    <source>
        <dbReference type="ARBA" id="ARBA00009981"/>
    </source>
</evidence>
<sequence length="85" mass="9794">MRMISSAEFQRHFGRYQDEAIKAPLAITRNGRERLVLLSVEEYQRMKRRSRQVMGIEDFTPADLDAILQAEPPPEAAAFDHECST</sequence>
<keyword evidence="4" id="KW-1185">Reference proteome</keyword>
<comment type="function">
    <text evidence="2">Antitoxin component of a type II toxin-antitoxin (TA) system.</text>
</comment>
<dbReference type="NCBIfam" id="TIGR01552">
    <property type="entry name" value="phd_fam"/>
    <property type="match status" value="1"/>
</dbReference>
<dbReference type="EMBL" id="CP121472">
    <property type="protein sequence ID" value="WPL17374.1"/>
    <property type="molecule type" value="Genomic_DNA"/>
</dbReference>
<dbReference type="Gene3D" id="3.40.1620.10">
    <property type="entry name" value="YefM-like domain"/>
    <property type="match status" value="1"/>
</dbReference>
<gene>
    <name evidence="3" type="ORF">Thiowin_02381</name>
</gene>
<evidence type="ECO:0000313" key="4">
    <source>
        <dbReference type="Proteomes" id="UP001432180"/>
    </source>
</evidence>
<proteinExistence type="inferred from homology"/>
<dbReference type="SUPFAM" id="SSF143120">
    <property type="entry name" value="YefM-like"/>
    <property type="match status" value="1"/>
</dbReference>
<dbReference type="InterPro" id="IPR006442">
    <property type="entry name" value="Antitoxin_Phd/YefM"/>
</dbReference>
<organism evidence="3 4">
    <name type="scientific">Thiorhodovibrio winogradskyi</name>
    <dbReference type="NCBI Taxonomy" id="77007"/>
    <lineage>
        <taxon>Bacteria</taxon>
        <taxon>Pseudomonadati</taxon>
        <taxon>Pseudomonadota</taxon>
        <taxon>Gammaproteobacteria</taxon>
        <taxon>Chromatiales</taxon>
        <taxon>Chromatiaceae</taxon>
        <taxon>Thiorhodovibrio</taxon>
    </lineage>
</organism>
<accession>A0ABZ0SA11</accession>
<dbReference type="Pfam" id="PF02604">
    <property type="entry name" value="PhdYeFM_antitox"/>
    <property type="match status" value="1"/>
</dbReference>
<protein>
    <recommendedName>
        <fullName evidence="2">Antitoxin</fullName>
    </recommendedName>
</protein>
<reference evidence="3 4" key="1">
    <citation type="journal article" date="2023" name="Microorganisms">
        <title>Thiorhodovibrio frisius and Trv. litoralis spp. nov., Two Novel Members from a Clade of Fastidious Purple Sulfur Bacteria That Exhibit Unique Red-Shifted Light-Harvesting Capabilities.</title>
        <authorList>
            <person name="Methner A."/>
            <person name="Kuzyk S.B."/>
            <person name="Petersen J."/>
            <person name="Bauer S."/>
            <person name="Brinkmann H."/>
            <person name="Sichau K."/>
            <person name="Wanner G."/>
            <person name="Wolf J."/>
            <person name="Neumann-Schaal M."/>
            <person name="Henke P."/>
            <person name="Tank M."/>
            <person name="Sproer C."/>
            <person name="Bunk B."/>
            <person name="Overmann J."/>
        </authorList>
    </citation>
    <scope>NUCLEOTIDE SEQUENCE [LARGE SCALE GENOMIC DNA]</scope>
    <source>
        <strain evidence="3 4">DSM 6702</strain>
    </source>
</reference>
<dbReference type="Proteomes" id="UP001432180">
    <property type="component" value="Chromosome"/>
</dbReference>
<evidence type="ECO:0000313" key="3">
    <source>
        <dbReference type="EMBL" id="WPL17374.1"/>
    </source>
</evidence>
<evidence type="ECO:0000256" key="2">
    <source>
        <dbReference type="RuleBase" id="RU362080"/>
    </source>
</evidence>
<name>A0ABZ0SA11_9GAMM</name>